<comment type="subcellular location">
    <subcellularLocation>
        <location evidence="1">Membrane</location>
        <topology evidence="1">Multi-pass membrane protein</topology>
    </subcellularLocation>
</comment>
<sequence length="88" mass="10343">MDYENYILQLRTSTSFRGYVIFINILTTITIFTSILAIKNLLVKKLFNKPTNHLIISNIVCQNIHNFSYSYIEVNREHKFVGSKEARE</sequence>
<dbReference type="Pfam" id="PF02117">
    <property type="entry name" value="7TM_GPCR_Sra"/>
    <property type="match status" value="1"/>
</dbReference>
<dbReference type="GO" id="GO:0016020">
    <property type="term" value="C:membrane"/>
    <property type="evidence" value="ECO:0007669"/>
    <property type="project" value="UniProtKB-SubCell"/>
</dbReference>
<dbReference type="GO" id="GO:0007606">
    <property type="term" value="P:sensory perception of chemical stimulus"/>
    <property type="evidence" value="ECO:0007669"/>
    <property type="project" value="InterPro"/>
</dbReference>
<keyword evidence="2 5" id="KW-0812">Transmembrane</keyword>
<keyword evidence="7" id="KW-1185">Reference proteome</keyword>
<dbReference type="GO" id="GO:0004930">
    <property type="term" value="F:G protein-coupled receptor activity"/>
    <property type="evidence" value="ECO:0007669"/>
    <property type="project" value="InterPro"/>
</dbReference>
<dbReference type="AlphaFoldDB" id="A0A9P1MXM8"/>
<evidence type="ECO:0000256" key="3">
    <source>
        <dbReference type="ARBA" id="ARBA00022989"/>
    </source>
</evidence>
<evidence type="ECO:0000256" key="4">
    <source>
        <dbReference type="ARBA" id="ARBA00023136"/>
    </source>
</evidence>
<name>A0A9P1MXM8_9PELO</name>
<dbReference type="EMBL" id="CANHGI010000002">
    <property type="protein sequence ID" value="CAI5440545.1"/>
    <property type="molecule type" value="Genomic_DNA"/>
</dbReference>
<evidence type="ECO:0000256" key="5">
    <source>
        <dbReference type="SAM" id="Phobius"/>
    </source>
</evidence>
<reference evidence="6" key="1">
    <citation type="submission" date="2022-11" db="EMBL/GenBank/DDBJ databases">
        <authorList>
            <person name="Kikuchi T."/>
        </authorList>
    </citation>
    <scope>NUCLEOTIDE SEQUENCE</scope>
    <source>
        <strain evidence="6">PS1010</strain>
    </source>
</reference>
<keyword evidence="4 5" id="KW-0472">Membrane</keyword>
<feature type="transmembrane region" description="Helical" evidence="5">
    <location>
        <begin position="20"/>
        <end position="42"/>
    </location>
</feature>
<evidence type="ECO:0000313" key="6">
    <source>
        <dbReference type="EMBL" id="CAI5440545.1"/>
    </source>
</evidence>
<dbReference type="Proteomes" id="UP001152747">
    <property type="component" value="Unassembled WGS sequence"/>
</dbReference>
<gene>
    <name evidence="6" type="ORF">CAMP_LOCUS3182</name>
</gene>
<comment type="caution">
    <text evidence="6">The sequence shown here is derived from an EMBL/GenBank/DDBJ whole genome shotgun (WGS) entry which is preliminary data.</text>
</comment>
<organism evidence="6 7">
    <name type="scientific">Caenorhabditis angaria</name>
    <dbReference type="NCBI Taxonomy" id="860376"/>
    <lineage>
        <taxon>Eukaryota</taxon>
        <taxon>Metazoa</taxon>
        <taxon>Ecdysozoa</taxon>
        <taxon>Nematoda</taxon>
        <taxon>Chromadorea</taxon>
        <taxon>Rhabditida</taxon>
        <taxon>Rhabditina</taxon>
        <taxon>Rhabditomorpha</taxon>
        <taxon>Rhabditoidea</taxon>
        <taxon>Rhabditidae</taxon>
        <taxon>Peloderinae</taxon>
        <taxon>Caenorhabditis</taxon>
    </lineage>
</organism>
<evidence type="ECO:0000256" key="1">
    <source>
        <dbReference type="ARBA" id="ARBA00004141"/>
    </source>
</evidence>
<evidence type="ECO:0000256" key="2">
    <source>
        <dbReference type="ARBA" id="ARBA00022692"/>
    </source>
</evidence>
<protein>
    <submittedName>
        <fullName evidence="6">Uncharacterized protein</fullName>
    </submittedName>
</protein>
<dbReference type="InterPro" id="IPR000344">
    <property type="entry name" value="7TM_GPCR_serpentine_rcpt_Sra"/>
</dbReference>
<evidence type="ECO:0000313" key="7">
    <source>
        <dbReference type="Proteomes" id="UP001152747"/>
    </source>
</evidence>
<keyword evidence="3 5" id="KW-1133">Transmembrane helix</keyword>
<accession>A0A9P1MXM8</accession>
<proteinExistence type="predicted"/>